<feature type="domain" description="Peptidase C-terminal archaeal/bacterial" evidence="11">
    <location>
        <begin position="555"/>
        <end position="622"/>
    </location>
</feature>
<dbReference type="Gene3D" id="3.10.450.490">
    <property type="match status" value="1"/>
</dbReference>
<evidence type="ECO:0000256" key="8">
    <source>
        <dbReference type="SAM" id="MobiDB-lite"/>
    </source>
</evidence>
<keyword evidence="2" id="KW-0645">Protease</keyword>
<comment type="similarity">
    <text evidence="1">Belongs to the peptidase M4 family.</text>
</comment>
<keyword evidence="14" id="KW-1185">Reference proteome</keyword>
<organism evidence="13 14">
    <name type="scientific">Archangium lansingense</name>
    <dbReference type="NCBI Taxonomy" id="2995310"/>
    <lineage>
        <taxon>Bacteria</taxon>
        <taxon>Pseudomonadati</taxon>
        <taxon>Myxococcota</taxon>
        <taxon>Myxococcia</taxon>
        <taxon>Myxococcales</taxon>
        <taxon>Cystobacterineae</taxon>
        <taxon>Archangiaceae</taxon>
        <taxon>Archangium</taxon>
    </lineage>
</organism>
<dbReference type="PROSITE" id="PS51257">
    <property type="entry name" value="PROKAR_LIPOPROTEIN"/>
    <property type="match status" value="1"/>
</dbReference>
<evidence type="ECO:0000259" key="11">
    <source>
        <dbReference type="Pfam" id="PF04151"/>
    </source>
</evidence>
<dbReference type="PRINTS" id="PR00730">
    <property type="entry name" value="THERMOLYSIN"/>
</dbReference>
<dbReference type="PANTHER" id="PTHR33794">
    <property type="entry name" value="BACILLOLYSIN"/>
    <property type="match status" value="1"/>
</dbReference>
<dbReference type="CDD" id="cd09597">
    <property type="entry name" value="M4_TLP"/>
    <property type="match status" value="1"/>
</dbReference>
<feature type="region of interest" description="Disordered" evidence="8">
    <location>
        <begin position="19"/>
        <end position="41"/>
    </location>
</feature>
<evidence type="ECO:0000256" key="3">
    <source>
        <dbReference type="ARBA" id="ARBA00022723"/>
    </source>
</evidence>
<evidence type="ECO:0000256" key="2">
    <source>
        <dbReference type="ARBA" id="ARBA00022670"/>
    </source>
</evidence>
<gene>
    <name evidence="13" type="ORF">OV287_40210</name>
</gene>
<dbReference type="Pfam" id="PF07504">
    <property type="entry name" value="FTP"/>
    <property type="match status" value="1"/>
</dbReference>
<dbReference type="Proteomes" id="UP001207654">
    <property type="component" value="Unassembled WGS sequence"/>
</dbReference>
<dbReference type="InterPro" id="IPR007280">
    <property type="entry name" value="Peptidase_C_arc/bac"/>
</dbReference>
<dbReference type="InterPro" id="IPR023612">
    <property type="entry name" value="Peptidase_M4"/>
</dbReference>
<dbReference type="Gene3D" id="3.10.170.10">
    <property type="match status" value="1"/>
</dbReference>
<dbReference type="Pfam" id="PF01447">
    <property type="entry name" value="Peptidase_M4"/>
    <property type="match status" value="1"/>
</dbReference>
<accession>A0ABT4AG73</accession>
<dbReference type="SUPFAM" id="SSF55486">
    <property type="entry name" value="Metalloproteases ('zincins'), catalytic domain"/>
    <property type="match status" value="1"/>
</dbReference>
<dbReference type="RefSeq" id="WP_267539329.1">
    <property type="nucleotide sequence ID" value="NZ_JAPNKA010000001.1"/>
</dbReference>
<dbReference type="Pfam" id="PF04151">
    <property type="entry name" value="PPC"/>
    <property type="match status" value="2"/>
</dbReference>
<keyword evidence="5" id="KW-0378">Hydrolase</keyword>
<keyword evidence="6" id="KW-0862">Zinc</keyword>
<feature type="domain" description="Peptidase C-terminal archaeal/bacterial" evidence="11">
    <location>
        <begin position="660"/>
        <end position="725"/>
    </location>
</feature>
<keyword evidence="4" id="KW-0732">Signal</keyword>
<evidence type="ECO:0000256" key="1">
    <source>
        <dbReference type="ARBA" id="ARBA00009388"/>
    </source>
</evidence>
<evidence type="ECO:0000313" key="13">
    <source>
        <dbReference type="EMBL" id="MCY1080686.1"/>
    </source>
</evidence>
<evidence type="ECO:0000313" key="14">
    <source>
        <dbReference type="Proteomes" id="UP001207654"/>
    </source>
</evidence>
<keyword evidence="3" id="KW-0479">Metal-binding</keyword>
<dbReference type="Gene3D" id="2.60.120.380">
    <property type="match status" value="2"/>
</dbReference>
<dbReference type="EMBL" id="JAPNKA010000001">
    <property type="protein sequence ID" value="MCY1080686.1"/>
    <property type="molecule type" value="Genomic_DNA"/>
</dbReference>
<feature type="domain" description="Peptidase M4 C-terminal" evidence="10">
    <location>
        <begin position="357"/>
        <end position="522"/>
    </location>
</feature>
<protein>
    <submittedName>
        <fullName evidence="13">M4 family metallopeptidase</fullName>
    </submittedName>
</protein>
<dbReference type="InterPro" id="IPR011096">
    <property type="entry name" value="FTP_domain"/>
</dbReference>
<proteinExistence type="inferred from homology"/>
<dbReference type="InterPro" id="IPR050728">
    <property type="entry name" value="Zinc_Metalloprotease_M4"/>
</dbReference>
<dbReference type="PANTHER" id="PTHR33794:SF1">
    <property type="entry name" value="BACILLOLYSIN"/>
    <property type="match status" value="1"/>
</dbReference>
<dbReference type="InterPro" id="IPR013856">
    <property type="entry name" value="Peptidase_M4_domain"/>
</dbReference>
<comment type="caution">
    <text evidence="13">The sequence shown here is derived from an EMBL/GenBank/DDBJ whole genome shotgun (WGS) entry which is preliminary data.</text>
</comment>
<keyword evidence="7" id="KW-0482">Metalloprotease</keyword>
<feature type="domain" description="FTP" evidence="12">
    <location>
        <begin position="103"/>
        <end position="151"/>
    </location>
</feature>
<dbReference type="Gene3D" id="1.10.390.10">
    <property type="entry name" value="Neutral Protease Domain 2"/>
    <property type="match status" value="1"/>
</dbReference>
<evidence type="ECO:0000259" key="10">
    <source>
        <dbReference type="Pfam" id="PF02868"/>
    </source>
</evidence>
<dbReference type="Pfam" id="PF02868">
    <property type="entry name" value="Peptidase_M4_C"/>
    <property type="match status" value="1"/>
</dbReference>
<evidence type="ECO:0000256" key="5">
    <source>
        <dbReference type="ARBA" id="ARBA00022801"/>
    </source>
</evidence>
<evidence type="ECO:0000256" key="6">
    <source>
        <dbReference type="ARBA" id="ARBA00022833"/>
    </source>
</evidence>
<evidence type="ECO:0000259" key="12">
    <source>
        <dbReference type="Pfam" id="PF07504"/>
    </source>
</evidence>
<evidence type="ECO:0000259" key="9">
    <source>
        <dbReference type="Pfam" id="PF01447"/>
    </source>
</evidence>
<reference evidence="13 14" key="1">
    <citation type="submission" date="2022-11" db="EMBL/GenBank/DDBJ databases">
        <title>Minimal conservation of predation-associated metabolite biosynthetic gene clusters underscores biosynthetic potential of Myxococcota including descriptions for ten novel species: Archangium lansinium sp. nov., Myxococcus landrumus sp. nov., Nannocystis bai.</title>
        <authorList>
            <person name="Ahearne A."/>
            <person name="Stevens C."/>
            <person name="Phillips K."/>
        </authorList>
    </citation>
    <scope>NUCLEOTIDE SEQUENCE [LARGE SCALE GENOMIC DNA]</scope>
    <source>
        <strain evidence="13 14">MIWBW</strain>
    </source>
</reference>
<dbReference type="InterPro" id="IPR027268">
    <property type="entry name" value="Peptidase_M4/M1_CTD_sf"/>
</dbReference>
<sequence>MRHRLLVVCLSFSLAACGETETPGPSQDERTPPFDTGTPEDVRSALPSAEILGAYDDGVPFMIRGDLGSAGGTVQGLTANEAQARVAPVLDSVAPVFRLRASDLVMKRTSRDEQGHTHIRYAQTREGLPVFGHELILHVDASGRVYAANGSARDGESVPAPSQARMTPEALQRVALESTPGGIRVEGEPRLLYARSTQDQRLKLAYEVVVTGDYLGTPVRDHVFLDAIDGSFLLRDSDIHNALNRKVYSANTGGSLPGTLRRSEGGAATADPVVNKAYDNLGVVYSCYRSLFNRDSYNNAGALLSTTVHYGNNYVNAYWNGTQMVCGDGDGVLTNPLCDDLDIIAHEVTHALTESESNLTYSGESGGLNESMSDITAAYCESWSNAWSVGADVWTIGEDIWTPAIPGDGARYLDDPAKTGALDYYTNPLPGDVYELSGISNLAFTLMTKGGMHPRGKSTINVTGLGPQKAGFIFYKANTDFFTPSTTFAQAKTYTEQAAGTLYGAGSAEQAAVTTAWMAVGVGVASPPPPCTTPIALTNGAVISGLAGTANSDSCTYTLAVPVGATNLKVETLGGIGDVDLYVGFGATPSPSSYNCRPYLSGSNESCTFSAPGTGTYSIVLRGFSAYAGVTLKVSYTAPSGSYFNLSGATGSQQLFTYPVAAGQAVTFTLAPNAGGSTGDADLYVRFGSAPTLAAYDCKTSLSGSNERCTVTAPAAGTYSVMVYGYSAYTGVDLSSR</sequence>
<dbReference type="InterPro" id="IPR001570">
    <property type="entry name" value="Peptidase_M4_C_domain"/>
</dbReference>
<name>A0ABT4AG73_9BACT</name>
<feature type="domain" description="Peptidase M4" evidence="9">
    <location>
        <begin position="229"/>
        <end position="354"/>
    </location>
</feature>
<evidence type="ECO:0000256" key="7">
    <source>
        <dbReference type="ARBA" id="ARBA00023049"/>
    </source>
</evidence>
<evidence type="ECO:0000256" key="4">
    <source>
        <dbReference type="ARBA" id="ARBA00022729"/>
    </source>
</evidence>